<comment type="caution">
    <text evidence="1">The sequence shown here is derived from an EMBL/GenBank/DDBJ whole genome shotgun (WGS) entry which is preliminary data.</text>
</comment>
<name>A0A8G2BPH1_9PROT</name>
<dbReference type="Proteomes" id="UP000198615">
    <property type="component" value="Unassembled WGS sequence"/>
</dbReference>
<protein>
    <submittedName>
        <fullName evidence="1">Uncharacterized protein</fullName>
    </submittedName>
</protein>
<accession>A0A8G2BPH1</accession>
<reference evidence="1 2" key="1">
    <citation type="submission" date="2016-10" db="EMBL/GenBank/DDBJ databases">
        <authorList>
            <person name="Varghese N."/>
            <person name="Submissions S."/>
        </authorList>
    </citation>
    <scope>NUCLEOTIDE SEQUENCE [LARGE SCALE GENOMIC DNA]</scope>
    <source>
        <strain evidence="1 2">DSM 18839</strain>
    </source>
</reference>
<sequence>MLSRNRIFTLAVLALFAAGVIVHSAGATSMSLKMALGDAGITDMADCQGCGTDIDGEDSGTTCDIVCTVSFAASLGQIDMFSPHFAHVAKPLLVERLVGQTGLPEPYPPRTLI</sequence>
<proteinExistence type="predicted"/>
<organism evidence="1 2">
    <name type="scientific">Thalassobaculum litoreum DSM 18839</name>
    <dbReference type="NCBI Taxonomy" id="1123362"/>
    <lineage>
        <taxon>Bacteria</taxon>
        <taxon>Pseudomonadati</taxon>
        <taxon>Pseudomonadota</taxon>
        <taxon>Alphaproteobacteria</taxon>
        <taxon>Rhodospirillales</taxon>
        <taxon>Thalassobaculaceae</taxon>
        <taxon>Thalassobaculum</taxon>
    </lineage>
</organism>
<dbReference type="AlphaFoldDB" id="A0A8G2BPH1"/>
<evidence type="ECO:0000313" key="1">
    <source>
        <dbReference type="EMBL" id="SDG54256.1"/>
    </source>
</evidence>
<dbReference type="EMBL" id="FNBW01000021">
    <property type="protein sequence ID" value="SDG54256.1"/>
    <property type="molecule type" value="Genomic_DNA"/>
</dbReference>
<evidence type="ECO:0000313" key="2">
    <source>
        <dbReference type="Proteomes" id="UP000198615"/>
    </source>
</evidence>
<keyword evidence="2" id="KW-1185">Reference proteome</keyword>
<gene>
    <name evidence="1" type="ORF">SAMN05660686_04781</name>
</gene>